<reference evidence="1 2" key="1">
    <citation type="submission" date="2015-01" db="EMBL/GenBank/DDBJ databases">
        <title>Evolution of Trichinella species and genotypes.</title>
        <authorList>
            <person name="Korhonen P.K."/>
            <person name="Edoardo P."/>
            <person name="Giuseppe L.R."/>
            <person name="Gasser R.B."/>
        </authorList>
    </citation>
    <scope>NUCLEOTIDE SEQUENCE [LARGE SCALE GENOMIC DNA]</scope>
    <source>
        <strain evidence="1">ISS141</strain>
    </source>
</reference>
<proteinExistence type="predicted"/>
<dbReference type="Proteomes" id="UP000054815">
    <property type="component" value="Unassembled WGS sequence"/>
</dbReference>
<gene>
    <name evidence="1" type="ORF">T4E_4290</name>
</gene>
<organism evidence="1 2">
    <name type="scientific">Trichinella pseudospiralis</name>
    <name type="common">Parasitic roundworm</name>
    <dbReference type="NCBI Taxonomy" id="6337"/>
    <lineage>
        <taxon>Eukaryota</taxon>
        <taxon>Metazoa</taxon>
        <taxon>Ecdysozoa</taxon>
        <taxon>Nematoda</taxon>
        <taxon>Enoplea</taxon>
        <taxon>Dorylaimia</taxon>
        <taxon>Trichinellida</taxon>
        <taxon>Trichinellidae</taxon>
        <taxon>Trichinella</taxon>
    </lineage>
</organism>
<sequence length="80" mass="9047">LLDNEGLCTILFKIEAYHNARLLTLLEELRDCLILLKPFQLLTSRRRRRPELAPPGAQTQKLEEPVALPAAANRQMVAAL</sequence>
<feature type="non-terminal residue" evidence="1">
    <location>
        <position position="1"/>
    </location>
</feature>
<evidence type="ECO:0000313" key="2">
    <source>
        <dbReference type="Proteomes" id="UP000054815"/>
    </source>
</evidence>
<comment type="caution">
    <text evidence="1">The sequence shown here is derived from an EMBL/GenBank/DDBJ whole genome shotgun (WGS) entry which is preliminary data.</text>
</comment>
<dbReference type="AlphaFoldDB" id="A0A0V0WEQ8"/>
<protein>
    <submittedName>
        <fullName evidence="1">Uncharacterized protein</fullName>
    </submittedName>
</protein>
<dbReference type="EMBL" id="JYDU01001053">
    <property type="protein sequence ID" value="KRX74069.1"/>
    <property type="molecule type" value="Genomic_DNA"/>
</dbReference>
<name>A0A0V0WEQ8_TRIPS</name>
<evidence type="ECO:0000313" key="1">
    <source>
        <dbReference type="EMBL" id="KRX74069.1"/>
    </source>
</evidence>
<accession>A0A0V0WEQ8</accession>